<dbReference type="OrthoDB" id="120316at2759"/>
<dbReference type="Proteomes" id="UP000794436">
    <property type="component" value="Unassembled WGS sequence"/>
</dbReference>
<feature type="transmembrane region" description="Helical" evidence="1">
    <location>
        <begin position="28"/>
        <end position="47"/>
    </location>
</feature>
<feature type="transmembrane region" description="Helical" evidence="1">
    <location>
        <begin position="320"/>
        <end position="345"/>
    </location>
</feature>
<evidence type="ECO:0000256" key="1">
    <source>
        <dbReference type="SAM" id="Phobius"/>
    </source>
</evidence>
<keyword evidence="1" id="KW-0812">Transmembrane</keyword>
<dbReference type="AlphaFoldDB" id="A0A8K1CCD5"/>
<organism evidence="2 3">
    <name type="scientific">Pythium oligandrum</name>
    <name type="common">Mycoparasitic fungus</name>
    <dbReference type="NCBI Taxonomy" id="41045"/>
    <lineage>
        <taxon>Eukaryota</taxon>
        <taxon>Sar</taxon>
        <taxon>Stramenopiles</taxon>
        <taxon>Oomycota</taxon>
        <taxon>Peronosporomycetes</taxon>
        <taxon>Pythiales</taxon>
        <taxon>Pythiaceae</taxon>
        <taxon>Pythium</taxon>
    </lineage>
</organism>
<keyword evidence="1" id="KW-1133">Transmembrane helix</keyword>
<feature type="transmembrane region" description="Helical" evidence="1">
    <location>
        <begin position="68"/>
        <end position="88"/>
    </location>
</feature>
<protein>
    <submittedName>
        <fullName evidence="2">Uncharacterized protein</fullName>
    </submittedName>
</protein>
<feature type="transmembrane region" description="Helical" evidence="1">
    <location>
        <begin position="149"/>
        <end position="170"/>
    </location>
</feature>
<keyword evidence="1" id="KW-0472">Membrane</keyword>
<proteinExistence type="predicted"/>
<keyword evidence="3" id="KW-1185">Reference proteome</keyword>
<sequence>MVFVAFIAAVSGTAFVYGLSTVIGFPVPFAQVTASITGLPTAIFTMSMILREKLRQDTTLQTDLRNQFFVFVGETAMTYVYPIYFLAFTSTASYAQSAITFLLPFLKIGLRNHFSKALTGLDDVKPPFIVFNVDIFSAMYVAICMQTSHYWVNTLLIMVVDIVQILISVYDVRRVLKEIRALVNLDKYDGSLLDLCLTIASAPEVRRELDHQCSSLKLGKSRNRQGALQSASRIVPSLPASRPSMTIIHENTIVAKLRPSKRVKLVHKLMSVLYIAEFVLLIEFAEVMIPILYSIYLVAMSYLPNRQHYDQLATLTEDELVSSILSVMLNAGLEFLSFCSICWLLGRELRLKSLHLVGFSLEHHRHTIIPILTSWVTYVIQQSLNHNGACIS</sequence>
<dbReference type="EMBL" id="SPLM01000108">
    <property type="protein sequence ID" value="TMW60535.1"/>
    <property type="molecule type" value="Genomic_DNA"/>
</dbReference>
<feature type="transmembrane region" description="Helical" evidence="1">
    <location>
        <begin position="272"/>
        <end position="300"/>
    </location>
</feature>
<evidence type="ECO:0000313" key="3">
    <source>
        <dbReference type="Proteomes" id="UP000794436"/>
    </source>
</evidence>
<gene>
    <name evidence="2" type="ORF">Poli38472_000577</name>
</gene>
<reference evidence="2" key="1">
    <citation type="submission" date="2019-03" db="EMBL/GenBank/DDBJ databases">
        <title>Long read genome sequence of the mycoparasitic Pythium oligandrum ATCC 38472 isolated from sugarbeet rhizosphere.</title>
        <authorList>
            <person name="Gaulin E."/>
        </authorList>
    </citation>
    <scope>NUCLEOTIDE SEQUENCE</scope>
    <source>
        <strain evidence="2">ATCC 38472_TT</strain>
    </source>
</reference>
<comment type="caution">
    <text evidence="2">The sequence shown here is derived from an EMBL/GenBank/DDBJ whole genome shotgun (WGS) entry which is preliminary data.</text>
</comment>
<name>A0A8K1CCD5_PYTOL</name>
<evidence type="ECO:0000313" key="2">
    <source>
        <dbReference type="EMBL" id="TMW60535.1"/>
    </source>
</evidence>
<accession>A0A8K1CCD5</accession>